<reference evidence="4 5" key="1">
    <citation type="submission" date="2023-11" db="EMBL/GenBank/DDBJ databases">
        <title>Actinomadura monticuli sp. nov., isolated from volcanic ash.</title>
        <authorList>
            <person name="Lee S.D."/>
            <person name="Yang H."/>
            <person name="Kim I.S."/>
        </authorList>
    </citation>
    <scope>NUCLEOTIDE SEQUENCE [LARGE SCALE GENOMIC DNA]</scope>
    <source>
        <strain evidence="4 5">DLS-62</strain>
    </source>
</reference>
<dbReference type="InterPro" id="IPR000846">
    <property type="entry name" value="DapB_N"/>
</dbReference>
<dbReference type="SUPFAM" id="SSF51735">
    <property type="entry name" value="NAD(P)-binding Rossmann-fold domains"/>
    <property type="match status" value="1"/>
</dbReference>
<dbReference type="Proteomes" id="UP001569963">
    <property type="component" value="Unassembled WGS sequence"/>
</dbReference>
<sequence length="243" mass="24704">MAGMGGLGTPIVQAVLHDPGLRLTGVASRSRAGMPLTAALGAGSGAEAVRGSGIELRISADTETALRAGADVLVDVTTPRAGIAHATAALDQGVNVLLAATSAGTESSLGALEALARTRGKALAWVPNLSLTCALLERSLAGAAPWADRVELIDHAGPHVHAPLHTTASLAGICRAAGLPTEVRSIREGGRYSAVRAVLHRGAESLELQHATPDSEAYVTGALHAVRQLPGRNGLLRGMTWAL</sequence>
<dbReference type="Gene3D" id="3.40.50.720">
    <property type="entry name" value="NAD(P)-binding Rossmann-like Domain"/>
    <property type="match status" value="1"/>
</dbReference>
<comment type="caution">
    <text evidence="4">The sequence shown here is derived from an EMBL/GenBank/DDBJ whole genome shotgun (WGS) entry which is preliminary data.</text>
</comment>
<keyword evidence="5" id="KW-1185">Reference proteome</keyword>
<keyword evidence="1" id="KW-0521">NADP</keyword>
<name>A0ABV4Q4L0_9ACTN</name>
<accession>A0ABV4Q4L0</accession>
<evidence type="ECO:0000313" key="5">
    <source>
        <dbReference type="Proteomes" id="UP001569963"/>
    </source>
</evidence>
<evidence type="ECO:0000259" key="3">
    <source>
        <dbReference type="Pfam" id="PF01113"/>
    </source>
</evidence>
<dbReference type="Gene3D" id="3.30.360.10">
    <property type="entry name" value="Dihydrodipicolinate Reductase, domain 2"/>
    <property type="match status" value="1"/>
</dbReference>
<dbReference type="Pfam" id="PF01113">
    <property type="entry name" value="DapB_N"/>
    <property type="match status" value="1"/>
</dbReference>
<dbReference type="EMBL" id="JAXCEI010000002">
    <property type="protein sequence ID" value="MFA1538102.1"/>
    <property type="molecule type" value="Genomic_DNA"/>
</dbReference>
<protein>
    <recommendedName>
        <fullName evidence="3">Dihydrodipicolinate reductase N-terminal domain-containing protein</fullName>
    </recommendedName>
</protein>
<proteinExistence type="predicted"/>
<organism evidence="4 5">
    <name type="scientific">Actinomadura monticuli</name>
    <dbReference type="NCBI Taxonomy" id="3097367"/>
    <lineage>
        <taxon>Bacteria</taxon>
        <taxon>Bacillati</taxon>
        <taxon>Actinomycetota</taxon>
        <taxon>Actinomycetes</taxon>
        <taxon>Streptosporangiales</taxon>
        <taxon>Thermomonosporaceae</taxon>
        <taxon>Actinomadura</taxon>
    </lineage>
</organism>
<gene>
    <name evidence="4" type="ORF">SM611_04100</name>
</gene>
<keyword evidence="2" id="KW-0560">Oxidoreductase</keyword>
<evidence type="ECO:0000313" key="4">
    <source>
        <dbReference type="EMBL" id="MFA1538102.1"/>
    </source>
</evidence>
<dbReference type="RefSeq" id="WP_371947447.1">
    <property type="nucleotide sequence ID" value="NZ_JAXCEI010000002.1"/>
</dbReference>
<evidence type="ECO:0000256" key="1">
    <source>
        <dbReference type="ARBA" id="ARBA00022857"/>
    </source>
</evidence>
<dbReference type="InterPro" id="IPR036291">
    <property type="entry name" value="NAD(P)-bd_dom_sf"/>
</dbReference>
<feature type="domain" description="Dihydrodipicolinate reductase N-terminal" evidence="3">
    <location>
        <begin position="3"/>
        <end position="128"/>
    </location>
</feature>
<evidence type="ECO:0000256" key="2">
    <source>
        <dbReference type="ARBA" id="ARBA00023002"/>
    </source>
</evidence>